<feature type="chain" id="PRO_5039411921" description="Lipoprotein" evidence="2">
    <location>
        <begin position="22"/>
        <end position="88"/>
    </location>
</feature>
<dbReference type="RefSeq" id="WP_129455596.1">
    <property type="nucleotide sequence ID" value="NZ_JACXYX010000002.1"/>
</dbReference>
<dbReference type="EMBL" id="SDWU01000013">
    <property type="protein sequence ID" value="RYC00910.1"/>
    <property type="molecule type" value="Genomic_DNA"/>
</dbReference>
<reference evidence="3 4" key="1">
    <citation type="submission" date="2019-01" db="EMBL/GenBank/DDBJ databases">
        <title>Novel species of Nocardioides.</title>
        <authorList>
            <person name="Liu Q."/>
            <person name="Xin Y.-H."/>
        </authorList>
    </citation>
    <scope>NUCLEOTIDE SEQUENCE [LARGE SCALE GENOMIC DNA]</scope>
    <source>
        <strain evidence="3 4">CGMCC 4.6875</strain>
    </source>
</reference>
<evidence type="ECO:0008006" key="5">
    <source>
        <dbReference type="Google" id="ProtNLM"/>
    </source>
</evidence>
<organism evidence="3 4">
    <name type="scientific">Nocardioides ganghwensis</name>
    <dbReference type="NCBI Taxonomy" id="252230"/>
    <lineage>
        <taxon>Bacteria</taxon>
        <taxon>Bacillati</taxon>
        <taxon>Actinomycetota</taxon>
        <taxon>Actinomycetes</taxon>
        <taxon>Propionibacteriales</taxon>
        <taxon>Nocardioidaceae</taxon>
        <taxon>Nocardioides</taxon>
    </lineage>
</organism>
<evidence type="ECO:0000256" key="1">
    <source>
        <dbReference type="SAM" id="MobiDB-lite"/>
    </source>
</evidence>
<dbReference type="AlphaFoldDB" id="A0A4Q2SDK7"/>
<proteinExistence type="predicted"/>
<keyword evidence="4" id="KW-1185">Reference proteome</keyword>
<accession>A0A4Q2SDK7</accession>
<name>A0A4Q2SDK7_9ACTN</name>
<protein>
    <recommendedName>
        <fullName evidence="5">Lipoprotein</fullName>
    </recommendedName>
</protein>
<keyword evidence="2" id="KW-0732">Signal</keyword>
<gene>
    <name evidence="3" type="ORF">EUA07_12960</name>
</gene>
<feature type="signal peptide" evidence="2">
    <location>
        <begin position="1"/>
        <end position="21"/>
    </location>
</feature>
<evidence type="ECO:0000256" key="2">
    <source>
        <dbReference type="SAM" id="SignalP"/>
    </source>
</evidence>
<dbReference type="Proteomes" id="UP000293291">
    <property type="component" value="Unassembled WGS sequence"/>
</dbReference>
<evidence type="ECO:0000313" key="4">
    <source>
        <dbReference type="Proteomes" id="UP000293291"/>
    </source>
</evidence>
<evidence type="ECO:0000313" key="3">
    <source>
        <dbReference type="EMBL" id="RYC00910.1"/>
    </source>
</evidence>
<sequence length="88" mass="9161">MNSIKNTFAAVVAAATLSLAAACGDLEEPATGADTSVEKSNGPAAKLPVRDHTNRMDFGDGEATLPAEPKRTRDTNSSRLDFGDDGRP</sequence>
<feature type="compositionally biased region" description="Basic and acidic residues" evidence="1">
    <location>
        <begin position="68"/>
        <end position="88"/>
    </location>
</feature>
<feature type="region of interest" description="Disordered" evidence="1">
    <location>
        <begin position="28"/>
        <end position="88"/>
    </location>
</feature>
<comment type="caution">
    <text evidence="3">The sequence shown here is derived from an EMBL/GenBank/DDBJ whole genome shotgun (WGS) entry which is preliminary data.</text>
</comment>
<dbReference type="PROSITE" id="PS51257">
    <property type="entry name" value="PROKAR_LIPOPROTEIN"/>
    <property type="match status" value="1"/>
</dbReference>
<feature type="compositionally biased region" description="Basic and acidic residues" evidence="1">
    <location>
        <begin position="48"/>
        <end position="58"/>
    </location>
</feature>